<dbReference type="PANTHER" id="PTHR10901">
    <property type="entry name" value="TROPOMODULIN"/>
    <property type="match status" value="1"/>
</dbReference>
<evidence type="ECO:0000313" key="6">
    <source>
        <dbReference type="Proteomes" id="UP000250572"/>
    </source>
</evidence>
<dbReference type="PANTHER" id="PTHR10901:SF12">
    <property type="entry name" value="LEIOMODIN-2"/>
    <property type="match status" value="1"/>
</dbReference>
<dbReference type="GO" id="GO:0051694">
    <property type="term" value="P:pointed-end actin filament capping"/>
    <property type="evidence" value="ECO:0007669"/>
    <property type="project" value="InterPro"/>
</dbReference>
<name>A0A315V9K7_GAMAF</name>
<dbReference type="EMBL" id="NHOQ01002139">
    <property type="protein sequence ID" value="PWA19384.1"/>
    <property type="molecule type" value="Genomic_DNA"/>
</dbReference>
<feature type="region of interest" description="Disordered" evidence="4">
    <location>
        <begin position="1"/>
        <end position="41"/>
    </location>
</feature>
<feature type="region of interest" description="Disordered" evidence="4">
    <location>
        <begin position="442"/>
        <end position="563"/>
    </location>
</feature>
<feature type="compositionally biased region" description="Basic and acidic residues" evidence="4">
    <location>
        <begin position="442"/>
        <end position="452"/>
    </location>
</feature>
<feature type="non-terminal residue" evidence="5">
    <location>
        <position position="692"/>
    </location>
</feature>
<feature type="region of interest" description="Disordered" evidence="4">
    <location>
        <begin position="102"/>
        <end position="123"/>
    </location>
</feature>
<gene>
    <name evidence="5" type="ORF">CCH79_00018408</name>
</gene>
<dbReference type="AlphaFoldDB" id="A0A315V9K7"/>
<feature type="compositionally biased region" description="Basic and acidic residues" evidence="4">
    <location>
        <begin position="168"/>
        <end position="189"/>
    </location>
</feature>
<keyword evidence="6" id="KW-1185">Reference proteome</keyword>
<feature type="region of interest" description="Disordered" evidence="4">
    <location>
        <begin position="581"/>
        <end position="600"/>
    </location>
</feature>
<dbReference type="STRING" id="33528.ENSGAFP00000027119"/>
<accession>A0A315V9K7</accession>
<proteinExistence type="predicted"/>
<feature type="compositionally biased region" description="Basic and acidic residues" evidence="4">
    <location>
        <begin position="1"/>
        <end position="30"/>
    </location>
</feature>
<keyword evidence="2" id="KW-0963">Cytoplasm</keyword>
<dbReference type="Gene3D" id="3.80.10.10">
    <property type="entry name" value="Ribonuclease Inhibitor"/>
    <property type="match status" value="1"/>
</dbReference>
<dbReference type="SUPFAM" id="SSF52047">
    <property type="entry name" value="RNI-like"/>
    <property type="match status" value="1"/>
</dbReference>
<feature type="compositionally biased region" description="Pro residues" evidence="4">
    <location>
        <begin position="500"/>
        <end position="522"/>
    </location>
</feature>
<dbReference type="Proteomes" id="UP000250572">
    <property type="component" value="Unassembled WGS sequence"/>
</dbReference>
<evidence type="ECO:0000256" key="2">
    <source>
        <dbReference type="ARBA" id="ARBA00022490"/>
    </source>
</evidence>
<evidence type="ECO:0000256" key="3">
    <source>
        <dbReference type="ARBA" id="ARBA00023212"/>
    </source>
</evidence>
<dbReference type="InterPro" id="IPR032675">
    <property type="entry name" value="LRR_dom_sf"/>
</dbReference>
<comment type="subcellular location">
    <subcellularLocation>
        <location evidence="1">Cytoplasm</location>
        <location evidence="1">Cytoskeleton</location>
    </subcellularLocation>
</comment>
<dbReference type="GO" id="GO:0006936">
    <property type="term" value="P:muscle contraction"/>
    <property type="evidence" value="ECO:0007669"/>
    <property type="project" value="TreeGrafter"/>
</dbReference>
<feature type="compositionally biased region" description="Acidic residues" evidence="4">
    <location>
        <begin position="149"/>
        <end position="167"/>
    </location>
</feature>
<evidence type="ECO:0000313" key="5">
    <source>
        <dbReference type="EMBL" id="PWA19384.1"/>
    </source>
</evidence>
<keyword evidence="3" id="KW-0206">Cytoskeleton</keyword>
<organism evidence="5 6">
    <name type="scientific">Gambusia affinis</name>
    <name type="common">Western mosquitofish</name>
    <name type="synonym">Heterandria affinis</name>
    <dbReference type="NCBI Taxonomy" id="33528"/>
    <lineage>
        <taxon>Eukaryota</taxon>
        <taxon>Metazoa</taxon>
        <taxon>Chordata</taxon>
        <taxon>Craniata</taxon>
        <taxon>Vertebrata</taxon>
        <taxon>Euteleostomi</taxon>
        <taxon>Actinopterygii</taxon>
        <taxon>Neopterygii</taxon>
        <taxon>Teleostei</taxon>
        <taxon>Neoteleostei</taxon>
        <taxon>Acanthomorphata</taxon>
        <taxon>Ovalentaria</taxon>
        <taxon>Atherinomorphae</taxon>
        <taxon>Cyprinodontiformes</taxon>
        <taxon>Poeciliidae</taxon>
        <taxon>Poeciliinae</taxon>
        <taxon>Gambusia</taxon>
    </lineage>
</organism>
<dbReference type="GO" id="GO:0007015">
    <property type="term" value="P:actin filament organization"/>
    <property type="evidence" value="ECO:0007669"/>
    <property type="project" value="TreeGrafter"/>
</dbReference>
<dbReference type="InterPro" id="IPR004934">
    <property type="entry name" value="TMOD"/>
</dbReference>
<feature type="compositionally biased region" description="Basic residues" evidence="4">
    <location>
        <begin position="545"/>
        <end position="558"/>
    </location>
</feature>
<evidence type="ECO:0000256" key="4">
    <source>
        <dbReference type="SAM" id="MobiDB-lite"/>
    </source>
</evidence>
<evidence type="ECO:0000256" key="1">
    <source>
        <dbReference type="ARBA" id="ARBA00004245"/>
    </source>
</evidence>
<evidence type="ECO:0008006" key="7">
    <source>
        <dbReference type="Google" id="ProtNLM"/>
    </source>
</evidence>
<comment type="caution">
    <text evidence="5">The sequence shown here is derived from an EMBL/GenBank/DDBJ whole genome shotgun (WGS) entry which is preliminary data.</text>
</comment>
<feature type="compositionally biased region" description="Basic and acidic residues" evidence="4">
    <location>
        <begin position="581"/>
        <end position="590"/>
    </location>
</feature>
<sequence>MRTKEVEDCGRGGNEELPRSKRRTAEEEYRQSSAYLGSDSQKKTLHHGAYSLALAMSFFGYRRELSKYEDVDEDELLASLSPEELAELEKELVDIDPDANVPIGLRQRDQTDKTPTGTFSRDALMKYWENETRKLLENEIAGGSPKLDEEQDDECLTEENSEEEEEKNYESEKESKWSENSKGEDHKEEDSDEEEEEESEEEEPVTNEDDDDAETDEDKQDNVAKPELLRDSVHAVKPTLLRPQKVEPVRLTPPPPPEDLNSSGNPTVVDDALQRVLSDDSELTEVNLNNIDDITQETLIRFAEALRANTHVRVFSLANTRADDHVALAIAKMLKENASIISLNIESNYVSGKGVMALVQALPGNNTLTELRFHNQRHMCGGQVSESPVTITVNVNYCNDLLQVEMEMVKILRENHTLIKLGYQFNLPGPRMSMTGILTRNQDRQRQRRLQEQRQQQQGGQDGAVNPRTSALRGTPSSSPYTSPRASPWSSPKLTAKKQTPPPPPPPPPHPPPPPPLLLPPPQEKKRPTRMIAEVIKAHEAGSKKVAKTKGKKGKKGKAKEMKRETGCILKELKNALRPVSAERRMEEGGSRPSTPMRSAHDQLMESIRSSSLRNLRRLEHSLLHCCGKSSVPSDNGVSDCSWQIPSTQRRWKFHITYDKERRHRPCGIMVAMMMATMEEGTNWISFSEKMG</sequence>
<feature type="region of interest" description="Disordered" evidence="4">
    <location>
        <begin position="136"/>
        <end position="265"/>
    </location>
</feature>
<dbReference type="GO" id="GO:0030239">
    <property type="term" value="P:myofibril assembly"/>
    <property type="evidence" value="ECO:0007669"/>
    <property type="project" value="TreeGrafter"/>
</dbReference>
<feature type="compositionally biased region" description="Acidic residues" evidence="4">
    <location>
        <begin position="190"/>
        <end position="219"/>
    </location>
</feature>
<feature type="compositionally biased region" description="Polar residues" evidence="4">
    <location>
        <begin position="475"/>
        <end position="493"/>
    </location>
</feature>
<dbReference type="GO" id="GO:0005523">
    <property type="term" value="F:tropomyosin binding"/>
    <property type="evidence" value="ECO:0007669"/>
    <property type="project" value="InterPro"/>
</dbReference>
<protein>
    <recommendedName>
        <fullName evidence="7">WH2 domain-containing protein</fullName>
    </recommendedName>
</protein>
<dbReference type="Pfam" id="PF03250">
    <property type="entry name" value="Tropomodulin"/>
    <property type="match status" value="1"/>
</dbReference>
<feature type="compositionally biased region" description="Basic and acidic residues" evidence="4">
    <location>
        <begin position="220"/>
        <end position="234"/>
    </location>
</feature>
<dbReference type="GO" id="GO:0005865">
    <property type="term" value="C:striated muscle thin filament"/>
    <property type="evidence" value="ECO:0007669"/>
    <property type="project" value="TreeGrafter"/>
</dbReference>
<reference evidence="5 6" key="1">
    <citation type="journal article" date="2018" name="G3 (Bethesda)">
        <title>A High-Quality Reference Genome for the Invasive Mosquitofish Gambusia affinis Using a Chicago Library.</title>
        <authorList>
            <person name="Hoffberg S.L."/>
            <person name="Troendle N.J."/>
            <person name="Glenn T.C."/>
            <person name="Mahmud O."/>
            <person name="Louha S."/>
            <person name="Chalopin D."/>
            <person name="Bennetzen J.L."/>
            <person name="Mauricio R."/>
        </authorList>
    </citation>
    <scope>NUCLEOTIDE SEQUENCE [LARGE SCALE GENOMIC DNA]</scope>
    <source>
        <strain evidence="5">NE01/NJP1002.9</strain>
        <tissue evidence="5">Muscle</tissue>
    </source>
</reference>